<comment type="caution">
    <text evidence="3">The sequence shown here is derived from an EMBL/GenBank/DDBJ whole genome shotgun (WGS) entry which is preliminary data.</text>
</comment>
<feature type="domain" description="F-box" evidence="2">
    <location>
        <begin position="11"/>
        <end position="56"/>
    </location>
</feature>
<dbReference type="InterPro" id="IPR036047">
    <property type="entry name" value="F-box-like_dom_sf"/>
</dbReference>
<dbReference type="Gene3D" id="3.80.10.10">
    <property type="entry name" value="Ribonuclease Inhibitor"/>
    <property type="match status" value="1"/>
</dbReference>
<dbReference type="RefSeq" id="XP_018691787.1">
    <property type="nucleotide sequence ID" value="XM_018839019.1"/>
</dbReference>
<protein>
    <recommendedName>
        <fullName evidence="2">F-box domain-containing protein</fullName>
    </recommendedName>
</protein>
<sequence length="576" mass="64192">MTSSATTQVALSQVPDLPNEIFLLIIQRCPRATLKQLRLVSKNLAHMVDPYLWRKVVLVPNDHSILGLYSALQGSKVPRHITSLTYDGRFGSFFHCIKGIPSDRTRPISKEERRKVMAFLDRTGLENFKPYEEAAIEVAVLSRALRILPNLQVVRVKEHEDGSPIAAAKVPYFYLRFCKRLRVDPETVNWSSMAGTSGRSYTKGFLTAAFSAGCHLHTFKAKNIDGRSMFGVVPIKAPAGFQQIRICRAVTENLRALELSFRNDTLMATANHIELIRALFAGAPNMKTLKLRLTDCSASHHQYTEDDLVSDFCGLLESSAGTWSSAPLVPRLETLIVDACICHDEDFLHFLKIHAATLRRLELSNVTLIGGEDRRECWVRLIKHLKTDLKLTSVSFSGWFSNGGRQQWFVAKDIGSTDRLKAKVEAYVTDPRIRECPLESLAIKPNQGDVEQPANGEEFEGDLTWTMIYSNQTEDQMDWQLLQPSFGVSSNEVSPPPSASGDVGPIEETQSDGYIGHAGKQLDDPEQDESHDESPDDKQFCAPKAVVSSFFKIPQAQAYAAKGLPVPATLSLYHSD</sequence>
<dbReference type="Proteomes" id="UP000078343">
    <property type="component" value="Unassembled WGS sequence"/>
</dbReference>
<dbReference type="AlphaFoldDB" id="A0A178ZF56"/>
<reference evidence="3 4" key="1">
    <citation type="submission" date="2016-04" db="EMBL/GenBank/DDBJ databases">
        <title>Draft genome of Fonsecaea erecta CBS 125763.</title>
        <authorList>
            <person name="Weiss V.A."/>
            <person name="Vicente V.A."/>
            <person name="Raittz R.T."/>
            <person name="Moreno L.F."/>
            <person name="De Souza E.M."/>
            <person name="Pedrosa F.O."/>
            <person name="Steffens M.B."/>
            <person name="Faoro H."/>
            <person name="Tadra-Sfeir M.Z."/>
            <person name="Najafzadeh M.J."/>
            <person name="Felipe M.S."/>
            <person name="Teixeira M."/>
            <person name="Sun J."/>
            <person name="Xi L."/>
            <person name="Gomes R."/>
            <person name="De Azevedo C.M."/>
            <person name="Salgado C.G."/>
            <person name="Da Silva M.B."/>
            <person name="Nascimento M.F."/>
            <person name="Queiroz-Telles F."/>
            <person name="Attili D.S."/>
            <person name="Gorbushina A."/>
        </authorList>
    </citation>
    <scope>NUCLEOTIDE SEQUENCE [LARGE SCALE GENOMIC DNA]</scope>
    <source>
        <strain evidence="3 4">CBS 125763</strain>
    </source>
</reference>
<accession>A0A178ZF56</accession>
<name>A0A178ZF56_9EURO</name>
<dbReference type="SUPFAM" id="SSF81383">
    <property type="entry name" value="F-box domain"/>
    <property type="match status" value="1"/>
</dbReference>
<gene>
    <name evidence="3" type="ORF">AYL99_07510</name>
</gene>
<evidence type="ECO:0000259" key="2">
    <source>
        <dbReference type="PROSITE" id="PS50181"/>
    </source>
</evidence>
<keyword evidence="4" id="KW-1185">Reference proteome</keyword>
<dbReference type="InterPro" id="IPR032675">
    <property type="entry name" value="LRR_dom_sf"/>
</dbReference>
<evidence type="ECO:0000313" key="3">
    <source>
        <dbReference type="EMBL" id="OAP58420.1"/>
    </source>
</evidence>
<dbReference type="OrthoDB" id="5422579at2759"/>
<dbReference type="InterPro" id="IPR001810">
    <property type="entry name" value="F-box_dom"/>
</dbReference>
<proteinExistence type="predicted"/>
<evidence type="ECO:0000313" key="4">
    <source>
        <dbReference type="Proteomes" id="UP000078343"/>
    </source>
</evidence>
<dbReference type="EMBL" id="LVYI01000006">
    <property type="protein sequence ID" value="OAP58420.1"/>
    <property type="molecule type" value="Genomic_DNA"/>
</dbReference>
<organism evidence="3 4">
    <name type="scientific">Fonsecaea erecta</name>
    <dbReference type="NCBI Taxonomy" id="1367422"/>
    <lineage>
        <taxon>Eukaryota</taxon>
        <taxon>Fungi</taxon>
        <taxon>Dikarya</taxon>
        <taxon>Ascomycota</taxon>
        <taxon>Pezizomycotina</taxon>
        <taxon>Eurotiomycetes</taxon>
        <taxon>Chaetothyriomycetidae</taxon>
        <taxon>Chaetothyriales</taxon>
        <taxon>Herpotrichiellaceae</taxon>
        <taxon>Fonsecaea</taxon>
    </lineage>
</organism>
<evidence type="ECO:0000256" key="1">
    <source>
        <dbReference type="SAM" id="MobiDB-lite"/>
    </source>
</evidence>
<dbReference type="PROSITE" id="PS50181">
    <property type="entry name" value="FBOX"/>
    <property type="match status" value="1"/>
</dbReference>
<dbReference type="STRING" id="1367422.A0A178ZF56"/>
<dbReference type="GeneID" id="30011678"/>
<feature type="region of interest" description="Disordered" evidence="1">
    <location>
        <begin position="486"/>
        <end position="540"/>
    </location>
</feature>
<dbReference type="Pfam" id="PF12937">
    <property type="entry name" value="F-box-like"/>
    <property type="match status" value="1"/>
</dbReference>